<evidence type="ECO:0000256" key="6">
    <source>
        <dbReference type="ARBA" id="ARBA00022598"/>
    </source>
</evidence>
<dbReference type="PANTHER" id="PTHR43697:SF1">
    <property type="entry name" value="SERINE--TRNA LIGASE"/>
    <property type="match status" value="1"/>
</dbReference>
<name>A0A1F6EHJ4_9BACT</name>
<evidence type="ECO:0000256" key="7">
    <source>
        <dbReference type="ARBA" id="ARBA00022741"/>
    </source>
</evidence>
<comment type="subcellular location">
    <subcellularLocation>
        <location evidence="1">Cytoplasm</location>
    </subcellularLocation>
</comment>
<dbReference type="AlphaFoldDB" id="A0A1F6EHJ4"/>
<keyword evidence="9" id="KW-0648">Protein biosynthesis</keyword>
<evidence type="ECO:0000256" key="10">
    <source>
        <dbReference type="ARBA" id="ARBA00023146"/>
    </source>
</evidence>
<keyword evidence="15" id="KW-0175">Coiled coil</keyword>
<evidence type="ECO:0000256" key="3">
    <source>
        <dbReference type="ARBA" id="ARBA00010728"/>
    </source>
</evidence>
<dbReference type="GO" id="GO:0005524">
    <property type="term" value="F:ATP binding"/>
    <property type="evidence" value="ECO:0007669"/>
    <property type="project" value="UniProtKB-KW"/>
</dbReference>
<protein>
    <recommendedName>
        <fullName evidence="11 14">Serine--tRNA ligase</fullName>
        <ecNumber evidence="4 14">6.1.1.11</ecNumber>
    </recommendedName>
</protein>
<dbReference type="Gene3D" id="1.10.287.40">
    <property type="entry name" value="Serine-tRNA synthetase, tRNA binding domain"/>
    <property type="match status" value="1"/>
</dbReference>
<dbReference type="Pfam" id="PF00587">
    <property type="entry name" value="tRNA-synt_2b"/>
    <property type="match status" value="1"/>
</dbReference>
<dbReference type="NCBIfam" id="TIGR00414">
    <property type="entry name" value="serS"/>
    <property type="match status" value="1"/>
</dbReference>
<evidence type="ECO:0000256" key="12">
    <source>
        <dbReference type="ARBA" id="ARBA00047929"/>
    </source>
</evidence>
<reference evidence="17 18" key="1">
    <citation type="journal article" date="2016" name="Nat. Commun.">
        <title>Thousands of microbial genomes shed light on interconnected biogeochemical processes in an aquifer system.</title>
        <authorList>
            <person name="Anantharaman K."/>
            <person name="Brown C.T."/>
            <person name="Hug L.A."/>
            <person name="Sharon I."/>
            <person name="Castelle C.J."/>
            <person name="Probst A.J."/>
            <person name="Thomas B.C."/>
            <person name="Singh A."/>
            <person name="Wilkins M.J."/>
            <person name="Karaoz U."/>
            <person name="Brodie E.L."/>
            <person name="Williams K.H."/>
            <person name="Hubbard S.S."/>
            <person name="Banfield J.F."/>
        </authorList>
    </citation>
    <scope>NUCLEOTIDE SEQUENCE [LARGE SCALE GENOMIC DNA]</scope>
</reference>
<dbReference type="InterPro" id="IPR045864">
    <property type="entry name" value="aa-tRNA-synth_II/BPL/LPL"/>
</dbReference>
<gene>
    <name evidence="17" type="ORF">A3A38_00860</name>
</gene>
<organism evidence="17 18">
    <name type="scientific">Candidatus Kaiserbacteria bacterium RIFCSPLOWO2_01_FULL_53_17</name>
    <dbReference type="NCBI Taxonomy" id="1798511"/>
    <lineage>
        <taxon>Bacteria</taxon>
        <taxon>Candidatus Kaiseribacteriota</taxon>
    </lineage>
</organism>
<evidence type="ECO:0000256" key="13">
    <source>
        <dbReference type="ARBA" id="ARBA00048823"/>
    </source>
</evidence>
<dbReference type="InterPro" id="IPR002314">
    <property type="entry name" value="aa-tRNA-synt_IIb"/>
</dbReference>
<dbReference type="GO" id="GO:0004828">
    <property type="term" value="F:serine-tRNA ligase activity"/>
    <property type="evidence" value="ECO:0007669"/>
    <property type="project" value="UniProtKB-UniRule"/>
</dbReference>
<accession>A0A1F6EHJ4</accession>
<evidence type="ECO:0000256" key="14">
    <source>
        <dbReference type="NCBIfam" id="TIGR00414"/>
    </source>
</evidence>
<evidence type="ECO:0000256" key="9">
    <source>
        <dbReference type="ARBA" id="ARBA00022917"/>
    </source>
</evidence>
<dbReference type="Proteomes" id="UP000177306">
    <property type="component" value="Unassembled WGS sequence"/>
</dbReference>
<evidence type="ECO:0000259" key="16">
    <source>
        <dbReference type="PROSITE" id="PS50862"/>
    </source>
</evidence>
<evidence type="ECO:0000256" key="4">
    <source>
        <dbReference type="ARBA" id="ARBA00012840"/>
    </source>
</evidence>
<dbReference type="GO" id="GO:0005737">
    <property type="term" value="C:cytoplasm"/>
    <property type="evidence" value="ECO:0007669"/>
    <property type="project" value="UniProtKB-SubCell"/>
</dbReference>
<dbReference type="SUPFAM" id="SSF46589">
    <property type="entry name" value="tRNA-binding arm"/>
    <property type="match status" value="1"/>
</dbReference>
<keyword evidence="10" id="KW-0030">Aminoacyl-tRNA synthetase</keyword>
<dbReference type="InterPro" id="IPR006195">
    <property type="entry name" value="aa-tRNA-synth_II"/>
</dbReference>
<evidence type="ECO:0000313" key="18">
    <source>
        <dbReference type="Proteomes" id="UP000177306"/>
    </source>
</evidence>
<evidence type="ECO:0000256" key="15">
    <source>
        <dbReference type="SAM" id="Coils"/>
    </source>
</evidence>
<dbReference type="InterPro" id="IPR010978">
    <property type="entry name" value="tRNA-bd_arm"/>
</dbReference>
<feature type="non-terminal residue" evidence="17">
    <location>
        <position position="336"/>
    </location>
</feature>
<evidence type="ECO:0000256" key="5">
    <source>
        <dbReference type="ARBA" id="ARBA00022490"/>
    </source>
</evidence>
<dbReference type="InterPro" id="IPR042103">
    <property type="entry name" value="SerRS_1_N_sf"/>
</dbReference>
<dbReference type="Pfam" id="PF02403">
    <property type="entry name" value="Seryl_tRNA_N"/>
    <property type="match status" value="1"/>
</dbReference>
<comment type="caution">
    <text evidence="17">The sequence shown here is derived from an EMBL/GenBank/DDBJ whole genome shotgun (WGS) entry which is preliminary data.</text>
</comment>
<keyword evidence="7" id="KW-0547">Nucleotide-binding</keyword>
<dbReference type="EMBL" id="MFLY01000009">
    <property type="protein sequence ID" value="OGG73121.1"/>
    <property type="molecule type" value="Genomic_DNA"/>
</dbReference>
<feature type="domain" description="Aminoacyl-transfer RNA synthetases class-II family profile" evidence="16">
    <location>
        <begin position="175"/>
        <end position="336"/>
    </location>
</feature>
<dbReference type="EC" id="6.1.1.11" evidence="4 14"/>
<comment type="catalytic activity">
    <reaction evidence="13">
        <text>tRNA(Ser) + L-serine + ATP = L-seryl-tRNA(Ser) + AMP + diphosphate + H(+)</text>
        <dbReference type="Rhea" id="RHEA:12292"/>
        <dbReference type="Rhea" id="RHEA-COMP:9669"/>
        <dbReference type="Rhea" id="RHEA-COMP:9703"/>
        <dbReference type="ChEBI" id="CHEBI:15378"/>
        <dbReference type="ChEBI" id="CHEBI:30616"/>
        <dbReference type="ChEBI" id="CHEBI:33019"/>
        <dbReference type="ChEBI" id="CHEBI:33384"/>
        <dbReference type="ChEBI" id="CHEBI:78442"/>
        <dbReference type="ChEBI" id="CHEBI:78533"/>
        <dbReference type="ChEBI" id="CHEBI:456215"/>
        <dbReference type="EC" id="6.1.1.11"/>
    </reaction>
</comment>
<dbReference type="InterPro" id="IPR015866">
    <property type="entry name" value="Ser-tRNA-synth_1_N"/>
</dbReference>
<dbReference type="PROSITE" id="PS50862">
    <property type="entry name" value="AA_TRNA_LIGASE_II"/>
    <property type="match status" value="1"/>
</dbReference>
<dbReference type="PRINTS" id="PR00981">
    <property type="entry name" value="TRNASYNTHSER"/>
</dbReference>
<dbReference type="PANTHER" id="PTHR43697">
    <property type="entry name" value="SERYL-TRNA SYNTHETASE"/>
    <property type="match status" value="1"/>
</dbReference>
<comment type="pathway">
    <text evidence="2">Aminoacyl-tRNA biosynthesis; selenocysteinyl-tRNA(Sec) biosynthesis; L-seryl-tRNA(Sec) from L-serine and tRNA(Sec): step 1/1.</text>
</comment>
<dbReference type="SUPFAM" id="SSF55681">
    <property type="entry name" value="Class II aaRS and biotin synthetases"/>
    <property type="match status" value="1"/>
</dbReference>
<keyword evidence="5" id="KW-0963">Cytoplasm</keyword>
<feature type="coiled-coil region" evidence="15">
    <location>
        <begin position="67"/>
        <end position="98"/>
    </location>
</feature>
<comment type="catalytic activity">
    <reaction evidence="12">
        <text>tRNA(Sec) + L-serine + ATP = L-seryl-tRNA(Sec) + AMP + diphosphate + H(+)</text>
        <dbReference type="Rhea" id="RHEA:42580"/>
        <dbReference type="Rhea" id="RHEA-COMP:9742"/>
        <dbReference type="Rhea" id="RHEA-COMP:10128"/>
        <dbReference type="ChEBI" id="CHEBI:15378"/>
        <dbReference type="ChEBI" id="CHEBI:30616"/>
        <dbReference type="ChEBI" id="CHEBI:33019"/>
        <dbReference type="ChEBI" id="CHEBI:33384"/>
        <dbReference type="ChEBI" id="CHEBI:78442"/>
        <dbReference type="ChEBI" id="CHEBI:78533"/>
        <dbReference type="ChEBI" id="CHEBI:456215"/>
        <dbReference type="EC" id="6.1.1.11"/>
    </reaction>
</comment>
<dbReference type="Gene3D" id="3.30.930.10">
    <property type="entry name" value="Bira Bifunctional Protein, Domain 2"/>
    <property type="match status" value="1"/>
</dbReference>
<evidence type="ECO:0000256" key="2">
    <source>
        <dbReference type="ARBA" id="ARBA00005045"/>
    </source>
</evidence>
<keyword evidence="6 17" id="KW-0436">Ligase</keyword>
<dbReference type="GO" id="GO:0006434">
    <property type="term" value="P:seryl-tRNA aminoacylation"/>
    <property type="evidence" value="ECO:0007669"/>
    <property type="project" value="UniProtKB-UniRule"/>
</dbReference>
<comment type="similarity">
    <text evidence="3">Belongs to the class-II aminoacyl-tRNA synthetase family. Type-1 seryl-tRNA synthetase subfamily.</text>
</comment>
<proteinExistence type="inferred from homology"/>
<evidence type="ECO:0000256" key="8">
    <source>
        <dbReference type="ARBA" id="ARBA00022840"/>
    </source>
</evidence>
<sequence length="336" mass="38544">MLDIKFIRENKDIIDLAAKKKRLKFDVGGLLKVDDERRVLLTAIEKKRAEQNEFSSQMAKMAAGGGRDALLSDLKKLKESLKTEEDKLTEVMKKWRKLMLEVPNIPDMSVPEGNSEKDNVEVQTWGTKPSFGFPVKDHLELLTGLGMIDFERGVKAHGFRGYFLKGAGAELTWAIWNYARSFYGKKNYEPFIAPAIVREEFFYGTGHLPKEAEDLYETQDKDYLSGTAEVAMMAYHAGEVLREDELPKRYLAFSPCYRREAGSYGKDVKGIIRVQEFFKIEQLILSKADHAESVKFHEEINRNFEEFLESLALPYRRLLICTGDLAPSKVKQYDTE</sequence>
<keyword evidence="8" id="KW-0067">ATP-binding</keyword>
<dbReference type="InterPro" id="IPR002317">
    <property type="entry name" value="Ser-tRNA-ligase_type_1"/>
</dbReference>
<evidence type="ECO:0000313" key="17">
    <source>
        <dbReference type="EMBL" id="OGG73121.1"/>
    </source>
</evidence>
<evidence type="ECO:0000256" key="1">
    <source>
        <dbReference type="ARBA" id="ARBA00004496"/>
    </source>
</evidence>
<evidence type="ECO:0000256" key="11">
    <source>
        <dbReference type="ARBA" id="ARBA00039158"/>
    </source>
</evidence>